<dbReference type="Pfam" id="PF18701">
    <property type="entry name" value="DUF5641"/>
    <property type="match status" value="1"/>
</dbReference>
<evidence type="ECO:0000259" key="2">
    <source>
        <dbReference type="Pfam" id="PF18701"/>
    </source>
</evidence>
<dbReference type="GO" id="GO:0003676">
    <property type="term" value="F:nucleic acid binding"/>
    <property type="evidence" value="ECO:0007669"/>
    <property type="project" value="InterPro"/>
</dbReference>
<name>A0A077ZHS0_TRITR</name>
<organism evidence="3 4">
    <name type="scientific">Trichuris trichiura</name>
    <name type="common">Whipworm</name>
    <name type="synonym">Trichocephalus trichiurus</name>
    <dbReference type="NCBI Taxonomy" id="36087"/>
    <lineage>
        <taxon>Eukaryota</taxon>
        <taxon>Metazoa</taxon>
        <taxon>Ecdysozoa</taxon>
        <taxon>Nematoda</taxon>
        <taxon>Enoplea</taxon>
        <taxon>Dorylaimia</taxon>
        <taxon>Trichinellida</taxon>
        <taxon>Trichuridae</taxon>
        <taxon>Trichuris</taxon>
    </lineage>
</organism>
<protein>
    <recommendedName>
        <fullName evidence="5">Integrase catalytic domain-containing protein</fullName>
    </recommendedName>
</protein>
<dbReference type="AlphaFoldDB" id="A0A077ZHS0"/>
<reference evidence="3" key="1">
    <citation type="submission" date="2014-01" db="EMBL/GenBank/DDBJ databases">
        <authorList>
            <person name="Aslett M."/>
        </authorList>
    </citation>
    <scope>NUCLEOTIDE SEQUENCE</scope>
</reference>
<dbReference type="OrthoDB" id="5859521at2759"/>
<evidence type="ECO:0008006" key="5">
    <source>
        <dbReference type="Google" id="ProtNLM"/>
    </source>
</evidence>
<dbReference type="Proteomes" id="UP000030665">
    <property type="component" value="Unassembled WGS sequence"/>
</dbReference>
<evidence type="ECO:0000259" key="1">
    <source>
        <dbReference type="Pfam" id="PF17921"/>
    </source>
</evidence>
<dbReference type="PANTHER" id="PTHR47331">
    <property type="entry name" value="PHD-TYPE DOMAIN-CONTAINING PROTEIN"/>
    <property type="match status" value="1"/>
</dbReference>
<dbReference type="Pfam" id="PF17921">
    <property type="entry name" value="Integrase_H2C2"/>
    <property type="match status" value="1"/>
</dbReference>
<evidence type="ECO:0000313" key="4">
    <source>
        <dbReference type="Proteomes" id="UP000030665"/>
    </source>
</evidence>
<dbReference type="SUPFAM" id="SSF53098">
    <property type="entry name" value="Ribonuclease H-like"/>
    <property type="match status" value="1"/>
</dbReference>
<dbReference type="Gene3D" id="1.10.340.70">
    <property type="match status" value="1"/>
</dbReference>
<dbReference type="InterPro" id="IPR040676">
    <property type="entry name" value="DUF5641"/>
</dbReference>
<evidence type="ECO:0000313" key="3">
    <source>
        <dbReference type="EMBL" id="CDW58140.1"/>
    </source>
</evidence>
<dbReference type="STRING" id="36087.A0A077ZHS0"/>
<reference evidence="3" key="2">
    <citation type="submission" date="2014-03" db="EMBL/GenBank/DDBJ databases">
        <title>The whipworm genome and dual-species transcriptomics of an intimate host-pathogen interaction.</title>
        <authorList>
            <person name="Foth B.J."/>
            <person name="Tsai I.J."/>
            <person name="Reid A.J."/>
            <person name="Bancroft A.J."/>
            <person name="Nichol S."/>
            <person name="Tracey A."/>
            <person name="Holroyd N."/>
            <person name="Cotton J.A."/>
            <person name="Stanley E.J."/>
            <person name="Zarowiecki M."/>
            <person name="Liu J.Z."/>
            <person name="Huckvale T."/>
            <person name="Cooper P.J."/>
            <person name="Grencis R.K."/>
            <person name="Berriman M."/>
        </authorList>
    </citation>
    <scope>NUCLEOTIDE SEQUENCE [LARGE SCALE GENOMIC DNA]</scope>
</reference>
<keyword evidence="4" id="KW-1185">Reference proteome</keyword>
<dbReference type="InterPro" id="IPR036397">
    <property type="entry name" value="RNaseH_sf"/>
</dbReference>
<feature type="domain" description="DUF5641" evidence="2">
    <location>
        <begin position="407"/>
        <end position="500"/>
    </location>
</feature>
<dbReference type="EMBL" id="HG806271">
    <property type="protein sequence ID" value="CDW58140.1"/>
    <property type="molecule type" value="Genomic_DNA"/>
</dbReference>
<feature type="domain" description="Integrase zinc-binding" evidence="1">
    <location>
        <begin position="164"/>
        <end position="213"/>
    </location>
</feature>
<dbReference type="InterPro" id="IPR012337">
    <property type="entry name" value="RNaseH-like_sf"/>
</dbReference>
<accession>A0A077ZHS0</accession>
<gene>
    <name evidence="3" type="ORF">TTRE_0000644401</name>
</gene>
<dbReference type="PANTHER" id="PTHR47331:SF1">
    <property type="entry name" value="GAG-LIKE PROTEIN"/>
    <property type="match status" value="1"/>
</dbReference>
<proteinExistence type="predicted"/>
<dbReference type="InterPro" id="IPR041588">
    <property type="entry name" value="Integrase_H2C2"/>
</dbReference>
<sequence length="506" mass="59310">MPEGSWPKDDKMSELTDVHAQTVKQERRKKIVGLLAKQSSDEQYALVLRYSSFERLLRITAWLFRFVKNCRLPKEMQNNSLVSVKELLQAERQWFRRVQKGFSEDEINCIVKHKALRSSSKLLMFDPYLDEDRLLRVGGRLESASIQEAAKHQILLPHNHVVVDLLVRRFHERQLHAGVEHTLAILRQRVWILRARSCVKRNIRNCVVCKAQRTQKMSSLPVERVKATFAFENTGLDFAGPIYVRRRRTCEKAYICLFTCMTTRAIHLELVPDMTAPRFVQALRRFFARRGRPAIIQSDNFKTFKSASRELQQLFNEDNSERIDEPPHTLEIYNRESTLYRWILGTVGEISERSTTKDSRTSFAGRRRHVYSTLRRRDYGQCQTFDLLSLPECGTADRSVSGHTLRQRWRYHQQLLAHFWRRWKEEYITTLSGRKKWNVERENPRVNDVVLVAEDNVPRHRWRLGIVVELLPGEDGLVRTVRVKTAAGVISRPTRKLHLLESASSP</sequence>
<dbReference type="Gene3D" id="3.30.420.10">
    <property type="entry name" value="Ribonuclease H-like superfamily/Ribonuclease H"/>
    <property type="match status" value="1"/>
</dbReference>